<sequence>MKNFIEEVTWRGMLHDVMPGTEEHLLEQMRAAYVGIDPTADSLHIGHLVSVMLLKHFQLAGHKPYALVGGATGMVGDPSGKSNERNLLDEEALRHNQNAIKAQLSRFLDFNSGAENAAVLVNNYDWMKDFSFLEFIRTIGKHITVNYMMAKDSVKKRLNGEFQDGMSFTEFCYQLMQGYDFLHLYKENNITLQMGGSDQWGNITTGTELIRRTISEKAYALTCPLITKADGTKFGKSEGGNIWLSAEYTSPYKFYQYWLNVADVDAERYIKIFTFISREDIEALVKEHAEAPHLRVLQRRLAEEVTIMVHGQEQLDNAIKASNILFGNSSTEDLKQLDEKTFLEVFDGVGQSEVSRADIEAGMNIVDALSANSTLASSNGDARRSLQANSISVNKEKVAEEYVLGTNDLINDQFILLQKGKKNYFVLLVK</sequence>
<evidence type="ECO:0000256" key="12">
    <source>
        <dbReference type="PROSITE-ProRule" id="PRU00182"/>
    </source>
</evidence>
<keyword evidence="2 11" id="KW-0963">Cytoplasm</keyword>
<keyword evidence="8 11" id="KW-0030">Aminoacyl-tRNA synthetase</keyword>
<evidence type="ECO:0000256" key="8">
    <source>
        <dbReference type="ARBA" id="ARBA00023146"/>
    </source>
</evidence>
<feature type="short sequence motif" description="'KMSKS' region" evidence="11">
    <location>
        <begin position="233"/>
        <end position="237"/>
    </location>
</feature>
<dbReference type="InterPro" id="IPR036986">
    <property type="entry name" value="S4_RNA-bd_sf"/>
</dbReference>
<feature type="binding site" evidence="11">
    <location>
        <position position="177"/>
    </location>
    <ligand>
        <name>L-tyrosine</name>
        <dbReference type="ChEBI" id="CHEBI:58315"/>
    </ligand>
</feature>
<evidence type="ECO:0000256" key="10">
    <source>
        <dbReference type="ARBA" id="ARBA00060965"/>
    </source>
</evidence>
<name>A0A7K1GJ70_9FLAO</name>
<dbReference type="SUPFAM" id="SSF55174">
    <property type="entry name" value="Alpha-L RNA-binding motif"/>
    <property type="match status" value="1"/>
</dbReference>
<comment type="function">
    <text evidence="11">Catalyzes the attachment of tyrosine to tRNA(Tyr) in a two-step reaction: tyrosine is first activated by ATP to form Tyr-AMP and then transferred to the acceptor end of tRNA(Tyr).</text>
</comment>
<comment type="subunit">
    <text evidence="11">Homodimer.</text>
</comment>
<dbReference type="AlphaFoldDB" id="A0A7K1GJ70"/>
<evidence type="ECO:0000256" key="7">
    <source>
        <dbReference type="ARBA" id="ARBA00022917"/>
    </source>
</evidence>
<evidence type="ECO:0000256" key="11">
    <source>
        <dbReference type="HAMAP-Rule" id="MF_02006"/>
    </source>
</evidence>
<dbReference type="PROSITE" id="PS00178">
    <property type="entry name" value="AA_TRNA_LIGASE_I"/>
    <property type="match status" value="1"/>
</dbReference>
<dbReference type="RefSeq" id="WP_155034921.1">
    <property type="nucleotide sequence ID" value="NZ_JAYMMG010000003.1"/>
</dbReference>
<comment type="similarity">
    <text evidence="10 11">Belongs to the class-I aminoacyl-tRNA synthetase family. TyrS type 1 subfamily.</text>
</comment>
<dbReference type="InterPro" id="IPR054608">
    <property type="entry name" value="SYY-like_C"/>
</dbReference>
<dbReference type="Pfam" id="PF00579">
    <property type="entry name" value="tRNA-synt_1b"/>
    <property type="match status" value="1"/>
</dbReference>
<dbReference type="GO" id="GO:0003723">
    <property type="term" value="F:RNA binding"/>
    <property type="evidence" value="ECO:0007669"/>
    <property type="project" value="UniProtKB-KW"/>
</dbReference>
<evidence type="ECO:0000313" key="14">
    <source>
        <dbReference type="EMBL" id="MTH28937.1"/>
    </source>
</evidence>
<protein>
    <recommendedName>
        <fullName evidence="11">Tyrosine--tRNA ligase</fullName>
        <ecNumber evidence="11">6.1.1.1</ecNumber>
    </recommendedName>
    <alternativeName>
        <fullName evidence="11">Tyrosyl-tRNA synthetase</fullName>
        <shortName evidence="11">TyrRS</shortName>
    </alternativeName>
</protein>
<dbReference type="Gene3D" id="1.10.240.10">
    <property type="entry name" value="Tyrosyl-Transfer RNA Synthetase"/>
    <property type="match status" value="1"/>
</dbReference>
<evidence type="ECO:0000313" key="15">
    <source>
        <dbReference type="Proteomes" id="UP000488936"/>
    </source>
</evidence>
<keyword evidence="3 11" id="KW-0436">Ligase</keyword>
<dbReference type="OrthoDB" id="9804243at2"/>
<dbReference type="PANTHER" id="PTHR11766">
    <property type="entry name" value="TYROSYL-TRNA SYNTHETASE"/>
    <property type="match status" value="1"/>
</dbReference>
<dbReference type="InterPro" id="IPR002307">
    <property type="entry name" value="Tyr-tRNA-ligase"/>
</dbReference>
<dbReference type="HAMAP" id="MF_02006">
    <property type="entry name" value="Tyr_tRNA_synth_type1"/>
    <property type="match status" value="1"/>
</dbReference>
<keyword evidence="15" id="KW-1185">Reference proteome</keyword>
<reference evidence="14 15" key="1">
    <citation type="journal article" date="2006" name="Int. J. Syst. Evol. Microbiol.">
        <title>Myroides pelagicus sp. nov., isolated from seawater in Thailand.</title>
        <authorList>
            <person name="Yoon J."/>
            <person name="Maneerat S."/>
            <person name="Kawai F."/>
            <person name="Yokota A."/>
        </authorList>
    </citation>
    <scope>NUCLEOTIDE SEQUENCE [LARGE SCALE GENOMIC DNA]</scope>
    <source>
        <strain evidence="14 15">SM1T</strain>
    </source>
</reference>
<keyword evidence="7 11" id="KW-0648">Protein biosynthesis</keyword>
<evidence type="ECO:0000259" key="13">
    <source>
        <dbReference type="Pfam" id="PF22421"/>
    </source>
</evidence>
<evidence type="ECO:0000256" key="2">
    <source>
        <dbReference type="ARBA" id="ARBA00022490"/>
    </source>
</evidence>
<dbReference type="GO" id="GO:0005524">
    <property type="term" value="F:ATP binding"/>
    <property type="evidence" value="ECO:0007669"/>
    <property type="project" value="UniProtKB-UniRule"/>
</dbReference>
<dbReference type="SUPFAM" id="SSF52374">
    <property type="entry name" value="Nucleotidylyl transferase"/>
    <property type="match status" value="1"/>
</dbReference>
<dbReference type="GO" id="GO:0042803">
    <property type="term" value="F:protein homodimerization activity"/>
    <property type="evidence" value="ECO:0007669"/>
    <property type="project" value="UniProtKB-ARBA"/>
</dbReference>
<dbReference type="Proteomes" id="UP000488936">
    <property type="component" value="Unassembled WGS sequence"/>
</dbReference>
<dbReference type="CDD" id="cd00805">
    <property type="entry name" value="TyrRS_core"/>
    <property type="match status" value="1"/>
</dbReference>
<feature type="binding site" evidence="11">
    <location>
        <position position="173"/>
    </location>
    <ligand>
        <name>L-tyrosine</name>
        <dbReference type="ChEBI" id="CHEBI:58315"/>
    </ligand>
</feature>
<dbReference type="FunFam" id="3.40.50.620:FF:000008">
    <property type="entry name" value="Tyrosine--tRNA ligase"/>
    <property type="match status" value="1"/>
</dbReference>
<gene>
    <name evidence="11" type="primary">tyrS</name>
    <name evidence="14" type="ORF">GJV77_03245</name>
</gene>
<comment type="caution">
    <text evidence="14">The sequence shown here is derived from an EMBL/GenBank/DDBJ whole genome shotgun (WGS) entry which is preliminary data.</text>
</comment>
<evidence type="ECO:0000256" key="9">
    <source>
        <dbReference type="ARBA" id="ARBA00048248"/>
    </source>
</evidence>
<evidence type="ECO:0000256" key="6">
    <source>
        <dbReference type="ARBA" id="ARBA00022884"/>
    </source>
</evidence>
<dbReference type="FunFam" id="1.10.240.10:FF:000001">
    <property type="entry name" value="Tyrosine--tRNA ligase"/>
    <property type="match status" value="1"/>
</dbReference>
<keyword evidence="6 12" id="KW-0694">RNA-binding</keyword>
<dbReference type="PANTHER" id="PTHR11766:SF0">
    <property type="entry name" value="TYROSINE--TRNA LIGASE, MITOCHONDRIAL"/>
    <property type="match status" value="1"/>
</dbReference>
<dbReference type="Gene3D" id="3.10.290.10">
    <property type="entry name" value="RNA-binding S4 domain"/>
    <property type="match status" value="1"/>
</dbReference>
<dbReference type="InterPro" id="IPR002305">
    <property type="entry name" value="aa-tRNA-synth_Ic"/>
</dbReference>
<comment type="catalytic activity">
    <reaction evidence="9 11">
        <text>tRNA(Tyr) + L-tyrosine + ATP = L-tyrosyl-tRNA(Tyr) + AMP + diphosphate + H(+)</text>
        <dbReference type="Rhea" id="RHEA:10220"/>
        <dbReference type="Rhea" id="RHEA-COMP:9706"/>
        <dbReference type="Rhea" id="RHEA-COMP:9707"/>
        <dbReference type="ChEBI" id="CHEBI:15378"/>
        <dbReference type="ChEBI" id="CHEBI:30616"/>
        <dbReference type="ChEBI" id="CHEBI:33019"/>
        <dbReference type="ChEBI" id="CHEBI:58315"/>
        <dbReference type="ChEBI" id="CHEBI:78442"/>
        <dbReference type="ChEBI" id="CHEBI:78536"/>
        <dbReference type="ChEBI" id="CHEBI:456215"/>
        <dbReference type="EC" id="6.1.1.1"/>
    </reaction>
</comment>
<dbReference type="PROSITE" id="PS50889">
    <property type="entry name" value="S4"/>
    <property type="match status" value="1"/>
</dbReference>
<dbReference type="Pfam" id="PF22421">
    <property type="entry name" value="SYY_C-terminal"/>
    <property type="match status" value="1"/>
</dbReference>
<feature type="binding site" evidence="11">
    <location>
        <position position="236"/>
    </location>
    <ligand>
        <name>ATP</name>
        <dbReference type="ChEBI" id="CHEBI:30616"/>
    </ligand>
</feature>
<dbReference type="GO" id="GO:0006437">
    <property type="term" value="P:tyrosyl-tRNA aminoacylation"/>
    <property type="evidence" value="ECO:0007669"/>
    <property type="project" value="UniProtKB-UniRule"/>
</dbReference>
<dbReference type="EC" id="6.1.1.1" evidence="11"/>
<feature type="short sequence motif" description="'HIGH' region" evidence="11">
    <location>
        <begin position="38"/>
        <end position="47"/>
    </location>
</feature>
<dbReference type="PRINTS" id="PR01040">
    <property type="entry name" value="TRNASYNTHTYR"/>
</dbReference>
<dbReference type="Gene3D" id="3.40.50.620">
    <property type="entry name" value="HUPs"/>
    <property type="match status" value="1"/>
</dbReference>
<keyword evidence="5 11" id="KW-0067">ATP-binding</keyword>
<dbReference type="InterPro" id="IPR024107">
    <property type="entry name" value="Tyr-tRNA-ligase_bac_1"/>
</dbReference>
<dbReference type="InterPro" id="IPR001412">
    <property type="entry name" value="aa-tRNA-synth_I_CS"/>
</dbReference>
<dbReference type="InterPro" id="IPR014729">
    <property type="entry name" value="Rossmann-like_a/b/a_fold"/>
</dbReference>
<proteinExistence type="inferred from homology"/>
<dbReference type="GO" id="GO:0004831">
    <property type="term" value="F:tyrosine-tRNA ligase activity"/>
    <property type="evidence" value="ECO:0007669"/>
    <property type="project" value="UniProtKB-UniRule"/>
</dbReference>
<comment type="subcellular location">
    <subcellularLocation>
        <location evidence="1 11">Cytoplasm</location>
    </subcellularLocation>
</comment>
<evidence type="ECO:0000256" key="3">
    <source>
        <dbReference type="ARBA" id="ARBA00022598"/>
    </source>
</evidence>
<feature type="binding site" evidence="11">
    <location>
        <position position="33"/>
    </location>
    <ligand>
        <name>L-tyrosine</name>
        <dbReference type="ChEBI" id="CHEBI:58315"/>
    </ligand>
</feature>
<feature type="domain" description="Tyrosine--tRNA ligase SYY-like C-terminal" evidence="13">
    <location>
        <begin position="352"/>
        <end position="426"/>
    </location>
</feature>
<evidence type="ECO:0000256" key="1">
    <source>
        <dbReference type="ARBA" id="ARBA00004496"/>
    </source>
</evidence>
<accession>A0A7K1GJ70</accession>
<keyword evidence="4 11" id="KW-0547">Nucleotide-binding</keyword>
<dbReference type="NCBIfam" id="TIGR00234">
    <property type="entry name" value="tyrS"/>
    <property type="match status" value="1"/>
</dbReference>
<dbReference type="InterPro" id="IPR024088">
    <property type="entry name" value="Tyr-tRNA-ligase_bac-type"/>
</dbReference>
<organism evidence="14 15">
    <name type="scientific">Myroides pelagicus</name>
    <dbReference type="NCBI Taxonomy" id="270914"/>
    <lineage>
        <taxon>Bacteria</taxon>
        <taxon>Pseudomonadati</taxon>
        <taxon>Bacteroidota</taxon>
        <taxon>Flavobacteriia</taxon>
        <taxon>Flavobacteriales</taxon>
        <taxon>Flavobacteriaceae</taxon>
        <taxon>Myroides</taxon>
    </lineage>
</organism>
<dbReference type="GO" id="GO:0005829">
    <property type="term" value="C:cytosol"/>
    <property type="evidence" value="ECO:0007669"/>
    <property type="project" value="TreeGrafter"/>
</dbReference>
<evidence type="ECO:0000256" key="4">
    <source>
        <dbReference type="ARBA" id="ARBA00022741"/>
    </source>
</evidence>
<evidence type="ECO:0000256" key="5">
    <source>
        <dbReference type="ARBA" id="ARBA00022840"/>
    </source>
</evidence>
<dbReference type="EMBL" id="WMJY01000005">
    <property type="protein sequence ID" value="MTH28937.1"/>
    <property type="molecule type" value="Genomic_DNA"/>
</dbReference>